<proteinExistence type="predicted"/>
<dbReference type="KEGG" id="mlr:MELLADRAFT_106494"/>
<feature type="chain" id="PRO_5003317746" description="Secreted protein" evidence="2">
    <location>
        <begin position="25"/>
        <end position="171"/>
    </location>
</feature>
<evidence type="ECO:0000256" key="2">
    <source>
        <dbReference type="SAM" id="SignalP"/>
    </source>
</evidence>
<accession>F4RLP4</accession>
<keyword evidence="1" id="KW-0472">Membrane</keyword>
<evidence type="ECO:0008006" key="5">
    <source>
        <dbReference type="Google" id="ProtNLM"/>
    </source>
</evidence>
<name>F4RLP4_MELLP</name>
<gene>
    <name evidence="3" type="ORF">MELLADRAFT_106494</name>
</gene>
<keyword evidence="2" id="KW-0732">Signal</keyword>
<reference evidence="4" key="1">
    <citation type="journal article" date="2011" name="Proc. Natl. Acad. Sci. U.S.A.">
        <title>Obligate biotrophy features unraveled by the genomic analysis of rust fungi.</title>
        <authorList>
            <person name="Duplessis S."/>
            <person name="Cuomo C.A."/>
            <person name="Lin Y.-C."/>
            <person name="Aerts A."/>
            <person name="Tisserant E."/>
            <person name="Veneault-Fourrey C."/>
            <person name="Joly D.L."/>
            <person name="Hacquard S."/>
            <person name="Amselem J."/>
            <person name="Cantarel B.L."/>
            <person name="Chiu R."/>
            <person name="Coutinho P.M."/>
            <person name="Feau N."/>
            <person name="Field M."/>
            <person name="Frey P."/>
            <person name="Gelhaye E."/>
            <person name="Goldberg J."/>
            <person name="Grabherr M.G."/>
            <person name="Kodira C.D."/>
            <person name="Kohler A."/>
            <person name="Kuees U."/>
            <person name="Lindquist E.A."/>
            <person name="Lucas S.M."/>
            <person name="Mago R."/>
            <person name="Mauceli E."/>
            <person name="Morin E."/>
            <person name="Murat C."/>
            <person name="Pangilinan J.L."/>
            <person name="Park R."/>
            <person name="Pearson M."/>
            <person name="Quesneville H."/>
            <person name="Rouhier N."/>
            <person name="Sakthikumar S."/>
            <person name="Salamov A.A."/>
            <person name="Schmutz J."/>
            <person name="Selles B."/>
            <person name="Shapiro H."/>
            <person name="Tanguay P."/>
            <person name="Tuskan G.A."/>
            <person name="Henrissat B."/>
            <person name="Van de Peer Y."/>
            <person name="Rouze P."/>
            <person name="Ellis J.G."/>
            <person name="Dodds P.N."/>
            <person name="Schein J.E."/>
            <person name="Zhong S."/>
            <person name="Hamelin R.C."/>
            <person name="Grigoriev I.V."/>
            <person name="Szabo L.J."/>
            <person name="Martin F."/>
        </authorList>
    </citation>
    <scope>NUCLEOTIDE SEQUENCE [LARGE SCALE GENOMIC DNA]</scope>
    <source>
        <strain evidence="4">98AG31 / pathotype 3-4-7</strain>
    </source>
</reference>
<dbReference type="VEuPathDB" id="FungiDB:MELLADRAFT_106494"/>
<sequence>MTFLVCSCLSTWQIMSALWSQVTTLRECTHCCRAACTMGSTATTHKIEFLKTHPSSTITVPDPKSAKSLILWLPPLQSGVEVTSVLWSSCLFQDGHKDWEKCDEVMLSRRYDHLSRYSINVLWQAILMASTVLLYTILNPFVVFNFMDIPRRHNLSRISVGHKCSAALEQR</sequence>
<evidence type="ECO:0000313" key="4">
    <source>
        <dbReference type="Proteomes" id="UP000001072"/>
    </source>
</evidence>
<dbReference type="GeneID" id="18922904"/>
<keyword evidence="1" id="KW-1133">Transmembrane helix</keyword>
<dbReference type="Proteomes" id="UP000001072">
    <property type="component" value="Unassembled WGS sequence"/>
</dbReference>
<evidence type="ECO:0000256" key="1">
    <source>
        <dbReference type="SAM" id="Phobius"/>
    </source>
</evidence>
<dbReference type="HOGENOM" id="CLU_1563192_0_0_1"/>
<feature type="signal peptide" evidence="2">
    <location>
        <begin position="1"/>
        <end position="24"/>
    </location>
</feature>
<protein>
    <recommendedName>
        <fullName evidence="5">Secreted protein</fullName>
    </recommendedName>
</protein>
<keyword evidence="1" id="KW-0812">Transmembrane</keyword>
<dbReference type="InParanoid" id="F4RLP4"/>
<dbReference type="EMBL" id="GL883107">
    <property type="protein sequence ID" value="EGG06570.1"/>
    <property type="molecule type" value="Genomic_DNA"/>
</dbReference>
<dbReference type="RefSeq" id="XP_007410010.1">
    <property type="nucleotide sequence ID" value="XM_007409948.1"/>
</dbReference>
<feature type="transmembrane region" description="Helical" evidence="1">
    <location>
        <begin position="121"/>
        <end position="147"/>
    </location>
</feature>
<keyword evidence="4" id="KW-1185">Reference proteome</keyword>
<dbReference type="AlphaFoldDB" id="F4RLP4"/>
<evidence type="ECO:0000313" key="3">
    <source>
        <dbReference type="EMBL" id="EGG06570.1"/>
    </source>
</evidence>
<organism evidence="4">
    <name type="scientific">Melampsora larici-populina (strain 98AG31 / pathotype 3-4-7)</name>
    <name type="common">Poplar leaf rust fungus</name>
    <dbReference type="NCBI Taxonomy" id="747676"/>
    <lineage>
        <taxon>Eukaryota</taxon>
        <taxon>Fungi</taxon>
        <taxon>Dikarya</taxon>
        <taxon>Basidiomycota</taxon>
        <taxon>Pucciniomycotina</taxon>
        <taxon>Pucciniomycetes</taxon>
        <taxon>Pucciniales</taxon>
        <taxon>Melampsoraceae</taxon>
        <taxon>Melampsora</taxon>
    </lineage>
</organism>